<accession>A0ACB9TTU7</accession>
<keyword evidence="2" id="KW-1185">Reference proteome</keyword>
<dbReference type="EMBL" id="CM043015">
    <property type="protein sequence ID" value="KAI4470393.1"/>
    <property type="molecule type" value="Genomic_DNA"/>
</dbReference>
<evidence type="ECO:0000313" key="1">
    <source>
        <dbReference type="EMBL" id="KAI4470393.1"/>
    </source>
</evidence>
<reference evidence="1" key="1">
    <citation type="submission" date="2022-04" db="EMBL/GenBank/DDBJ databases">
        <title>Chromosome-scale genome assembly of Holotrichia oblita Faldermann.</title>
        <authorList>
            <person name="Rongchong L."/>
        </authorList>
    </citation>
    <scope>NUCLEOTIDE SEQUENCE</scope>
    <source>
        <strain evidence="1">81SQS9</strain>
    </source>
</reference>
<proteinExistence type="predicted"/>
<evidence type="ECO:0000313" key="2">
    <source>
        <dbReference type="Proteomes" id="UP001056778"/>
    </source>
</evidence>
<dbReference type="Proteomes" id="UP001056778">
    <property type="component" value="Chromosome 1"/>
</dbReference>
<gene>
    <name evidence="1" type="ORF">MML48_1g01361</name>
</gene>
<sequence>MEVIELMLAMDYCCIAIITRIIRKRIVYRFHKKQFFPQVVMALHEKGLSFEESMVDIIKGAQFEPWFLQINPRGEVPVLQDIGKIIPDSTRIIDYLEDNFSNGDTPRLIPIDQGGEIRQKVVQYRQLIDQVPAGVVTMGSIFHPEFVQNPKAPFFGPVRKMLANAEINSSTMLRERAEKNPQHKEILLQKADLQEKKHLQVIDKNEFGKILGHLDNVLDKIEEELSKHGEGKENWWLCSDRFTVADISLTILLERLNQLGFESRCWTGGRRPNIEKYYENVKLRDSYKKTIPNMRFHVKMLLCSQDPIHLGLGIAAALAIIGGSVIIVKKILR</sequence>
<comment type="caution">
    <text evidence="1">The sequence shown here is derived from an EMBL/GenBank/DDBJ whole genome shotgun (WGS) entry which is preliminary data.</text>
</comment>
<name>A0ACB9TTU7_HOLOL</name>
<organism evidence="1 2">
    <name type="scientific">Holotrichia oblita</name>
    <name type="common">Chafer beetle</name>
    <dbReference type="NCBI Taxonomy" id="644536"/>
    <lineage>
        <taxon>Eukaryota</taxon>
        <taxon>Metazoa</taxon>
        <taxon>Ecdysozoa</taxon>
        <taxon>Arthropoda</taxon>
        <taxon>Hexapoda</taxon>
        <taxon>Insecta</taxon>
        <taxon>Pterygota</taxon>
        <taxon>Neoptera</taxon>
        <taxon>Endopterygota</taxon>
        <taxon>Coleoptera</taxon>
        <taxon>Polyphaga</taxon>
        <taxon>Scarabaeiformia</taxon>
        <taxon>Scarabaeidae</taxon>
        <taxon>Melolonthinae</taxon>
        <taxon>Holotrichia</taxon>
    </lineage>
</organism>
<protein>
    <submittedName>
        <fullName evidence="1">Gdap1 isoform a</fullName>
    </submittedName>
</protein>